<organism evidence="2 3">
    <name type="scientific">Anaerosporobacter mobilis DSM 15930</name>
    <dbReference type="NCBI Taxonomy" id="1120996"/>
    <lineage>
        <taxon>Bacteria</taxon>
        <taxon>Bacillati</taxon>
        <taxon>Bacillota</taxon>
        <taxon>Clostridia</taxon>
        <taxon>Lachnospirales</taxon>
        <taxon>Lachnospiraceae</taxon>
        <taxon>Anaerosporobacter</taxon>
    </lineage>
</organism>
<evidence type="ECO:0000256" key="1">
    <source>
        <dbReference type="SAM" id="Phobius"/>
    </source>
</evidence>
<dbReference type="Proteomes" id="UP000184038">
    <property type="component" value="Unassembled WGS sequence"/>
</dbReference>
<sequence length="208" mass="23245">MLGISKGEISIKKKIIIICTLIVAVLVIVIGIVIHSSGRKNSVKQALGIESNSNLKIIHEEPTAQGSIVFMSNTDNSNKYLSTAFVSENIFGYKDLYSGVSSFEGLDRIDLTAQYFPAIKKTSLPIYFGVILNDKIEKVSVKRNNNSEIKDAKIIETDDYRIWLVYMNGFQGTKFDILGYSNDGSELYKFEDTIPENAVQKPLKSPYE</sequence>
<dbReference type="EMBL" id="FRCP01000009">
    <property type="protein sequence ID" value="SHM39682.1"/>
    <property type="molecule type" value="Genomic_DNA"/>
</dbReference>
<protein>
    <submittedName>
        <fullName evidence="2">Uncharacterized protein</fullName>
    </submittedName>
</protein>
<keyword evidence="1" id="KW-1133">Transmembrane helix</keyword>
<proteinExistence type="predicted"/>
<keyword evidence="1" id="KW-0812">Transmembrane</keyword>
<dbReference type="AlphaFoldDB" id="A0A1M7IFX3"/>
<name>A0A1M7IFX3_9FIRM</name>
<reference evidence="2 3" key="1">
    <citation type="submission" date="2016-11" db="EMBL/GenBank/DDBJ databases">
        <authorList>
            <person name="Jaros S."/>
            <person name="Januszkiewicz K."/>
            <person name="Wedrychowicz H."/>
        </authorList>
    </citation>
    <scope>NUCLEOTIDE SEQUENCE [LARGE SCALE GENOMIC DNA]</scope>
    <source>
        <strain evidence="2 3">DSM 15930</strain>
    </source>
</reference>
<gene>
    <name evidence="2" type="ORF">SAMN02746066_01841</name>
</gene>
<evidence type="ECO:0000313" key="2">
    <source>
        <dbReference type="EMBL" id="SHM39682.1"/>
    </source>
</evidence>
<feature type="transmembrane region" description="Helical" evidence="1">
    <location>
        <begin position="15"/>
        <end position="34"/>
    </location>
</feature>
<accession>A0A1M7IFX3</accession>
<keyword evidence="3" id="KW-1185">Reference proteome</keyword>
<keyword evidence="1" id="KW-0472">Membrane</keyword>
<evidence type="ECO:0000313" key="3">
    <source>
        <dbReference type="Proteomes" id="UP000184038"/>
    </source>
</evidence>